<reference evidence="5 6" key="1">
    <citation type="submission" date="2018-08" db="EMBL/GenBank/DDBJ databases">
        <title>Genomic Encyclopedia of Archaeal and Bacterial Type Strains, Phase II (KMG-II): from individual species to whole genera.</title>
        <authorList>
            <person name="Goeker M."/>
        </authorList>
    </citation>
    <scope>NUCLEOTIDE SEQUENCE [LARGE SCALE GENOMIC DNA]</scope>
    <source>
        <strain evidence="5 6">DSM 582</strain>
    </source>
</reference>
<evidence type="ECO:0000313" key="5">
    <source>
        <dbReference type="EMBL" id="REG33760.1"/>
    </source>
</evidence>
<dbReference type="PANTHER" id="PTHR43537">
    <property type="entry name" value="TRANSCRIPTIONAL REGULATOR, GNTR FAMILY"/>
    <property type="match status" value="1"/>
</dbReference>
<dbReference type="CDD" id="cd07377">
    <property type="entry name" value="WHTH_GntR"/>
    <property type="match status" value="1"/>
</dbReference>
<dbReference type="SUPFAM" id="SSF46785">
    <property type="entry name" value="Winged helix' DNA-binding domain"/>
    <property type="match status" value="1"/>
</dbReference>
<name>A0AAQ0HDX1_PARVE</name>
<evidence type="ECO:0000256" key="1">
    <source>
        <dbReference type="ARBA" id="ARBA00023015"/>
    </source>
</evidence>
<dbReference type="EMBL" id="QUMX01000042">
    <property type="protein sequence ID" value="REG33760.1"/>
    <property type="molecule type" value="Genomic_DNA"/>
</dbReference>
<accession>A0AAQ0HDX1</accession>
<dbReference type="InterPro" id="IPR036390">
    <property type="entry name" value="WH_DNA-bd_sf"/>
</dbReference>
<dbReference type="InterPro" id="IPR008920">
    <property type="entry name" value="TF_FadR/GntR_C"/>
</dbReference>
<dbReference type="InterPro" id="IPR000524">
    <property type="entry name" value="Tscrpt_reg_HTH_GntR"/>
</dbReference>
<dbReference type="Gene3D" id="1.20.120.530">
    <property type="entry name" value="GntR ligand-binding domain-like"/>
    <property type="match status" value="1"/>
</dbReference>
<dbReference type="AlphaFoldDB" id="A0AAQ0HDX1"/>
<keyword evidence="6" id="KW-1185">Reference proteome</keyword>
<dbReference type="Proteomes" id="UP000256794">
    <property type="component" value="Unassembled WGS sequence"/>
</dbReference>
<dbReference type="SMART" id="SM00345">
    <property type="entry name" value="HTH_GNTR"/>
    <property type="match status" value="1"/>
</dbReference>
<sequence>MDSQTEWPRGQRSAFVASHIRDLIVSGALPHGQRINERVLTEQLGVSRTPLREAFKILESEGLVMIEPNRGATVIKISHEDVELAIEVLIGLESVGAERACERATPAQIAEIERLHLDMVANYRAGELMQYFHINQTIHQKIVDCAGNPNLTRIYHGESSRIRRFRYAGNRVPERWARAVYEHEQILDALKQRQGPLLREVLRAHHLNGWRITRSVLESENPQSGEDASRT</sequence>
<gene>
    <name evidence="5" type="ORF">ATH84_104231</name>
</gene>
<dbReference type="InterPro" id="IPR036388">
    <property type="entry name" value="WH-like_DNA-bd_sf"/>
</dbReference>
<evidence type="ECO:0000256" key="3">
    <source>
        <dbReference type="ARBA" id="ARBA00023163"/>
    </source>
</evidence>
<organism evidence="5 6">
    <name type="scientific">Paracoccus versutus</name>
    <name type="common">Thiobacillus versutus</name>
    <dbReference type="NCBI Taxonomy" id="34007"/>
    <lineage>
        <taxon>Bacteria</taxon>
        <taxon>Pseudomonadati</taxon>
        <taxon>Pseudomonadota</taxon>
        <taxon>Alphaproteobacteria</taxon>
        <taxon>Rhodobacterales</taxon>
        <taxon>Paracoccaceae</taxon>
        <taxon>Paracoccus</taxon>
    </lineage>
</organism>
<keyword evidence="1" id="KW-0805">Transcription regulation</keyword>
<evidence type="ECO:0000313" key="6">
    <source>
        <dbReference type="Proteomes" id="UP000256794"/>
    </source>
</evidence>
<dbReference type="RefSeq" id="WP_243700284.1">
    <property type="nucleotide sequence ID" value="NZ_CP035286.1"/>
</dbReference>
<dbReference type="PROSITE" id="PS50949">
    <property type="entry name" value="HTH_GNTR"/>
    <property type="match status" value="1"/>
</dbReference>
<dbReference type="GO" id="GO:0003677">
    <property type="term" value="F:DNA binding"/>
    <property type="evidence" value="ECO:0007669"/>
    <property type="project" value="UniProtKB-KW"/>
</dbReference>
<evidence type="ECO:0000256" key="2">
    <source>
        <dbReference type="ARBA" id="ARBA00023125"/>
    </source>
</evidence>
<dbReference type="SUPFAM" id="SSF48008">
    <property type="entry name" value="GntR ligand-binding domain-like"/>
    <property type="match status" value="1"/>
</dbReference>
<comment type="caution">
    <text evidence="5">The sequence shown here is derived from an EMBL/GenBank/DDBJ whole genome shotgun (WGS) entry which is preliminary data.</text>
</comment>
<keyword evidence="3" id="KW-0804">Transcription</keyword>
<dbReference type="InterPro" id="IPR011711">
    <property type="entry name" value="GntR_C"/>
</dbReference>
<dbReference type="Pfam" id="PF00392">
    <property type="entry name" value="GntR"/>
    <property type="match status" value="1"/>
</dbReference>
<proteinExistence type="predicted"/>
<dbReference type="SMART" id="SM00895">
    <property type="entry name" value="FCD"/>
    <property type="match status" value="1"/>
</dbReference>
<dbReference type="Pfam" id="PF07729">
    <property type="entry name" value="FCD"/>
    <property type="match status" value="1"/>
</dbReference>
<dbReference type="Gene3D" id="1.10.10.10">
    <property type="entry name" value="Winged helix-like DNA-binding domain superfamily/Winged helix DNA-binding domain"/>
    <property type="match status" value="1"/>
</dbReference>
<evidence type="ECO:0000259" key="4">
    <source>
        <dbReference type="PROSITE" id="PS50949"/>
    </source>
</evidence>
<protein>
    <submittedName>
        <fullName evidence="5">DNA-binding GntR family transcriptional regulator</fullName>
    </submittedName>
</protein>
<dbReference type="PRINTS" id="PR00035">
    <property type="entry name" value="HTHGNTR"/>
</dbReference>
<keyword evidence="2 5" id="KW-0238">DNA-binding</keyword>
<dbReference type="GO" id="GO:0003700">
    <property type="term" value="F:DNA-binding transcription factor activity"/>
    <property type="evidence" value="ECO:0007669"/>
    <property type="project" value="InterPro"/>
</dbReference>
<dbReference type="PANTHER" id="PTHR43537:SF50">
    <property type="entry name" value="TRANSCRIPTIONAL REGULATORY PROTEIN"/>
    <property type="match status" value="1"/>
</dbReference>
<feature type="domain" description="HTH gntR-type" evidence="4">
    <location>
        <begin position="10"/>
        <end position="77"/>
    </location>
</feature>